<reference evidence="2" key="1">
    <citation type="submission" date="2017-03" db="EMBL/GenBank/DDBJ databases">
        <authorList>
            <person name="Falquet L."/>
            <person name="Falquet L."/>
        </authorList>
    </citation>
    <scope>NUCLEOTIDE SEQUENCE [LARGE SCALE GENOMIC DNA]</scope>
</reference>
<dbReference type="STRING" id="1351755.CCH01_03130"/>
<evidence type="ECO:0000313" key="1">
    <source>
        <dbReference type="EMBL" id="SLK12348.1"/>
    </source>
</evidence>
<protein>
    <submittedName>
        <fullName evidence="1">Uncharacterized protein</fullName>
    </submittedName>
</protein>
<keyword evidence="2" id="KW-1185">Reference proteome</keyword>
<evidence type="ECO:0000313" key="2">
    <source>
        <dbReference type="Proteomes" id="UP000190476"/>
    </source>
</evidence>
<organism evidence="1 2">
    <name type="scientific">Clostridium chauvoei JF4335</name>
    <dbReference type="NCBI Taxonomy" id="1351755"/>
    <lineage>
        <taxon>Bacteria</taxon>
        <taxon>Bacillati</taxon>
        <taxon>Bacillota</taxon>
        <taxon>Clostridia</taxon>
        <taxon>Eubacteriales</taxon>
        <taxon>Clostridiaceae</taxon>
        <taxon>Clostridium</taxon>
    </lineage>
</organism>
<name>S6F6T0_9CLOT</name>
<dbReference type="EMBL" id="LT799839">
    <property type="protein sequence ID" value="SLK12348.1"/>
    <property type="molecule type" value="Genomic_DNA"/>
</dbReference>
<dbReference type="AlphaFoldDB" id="S6F6T0"/>
<gene>
    <name evidence="1" type="ORF">CCH01_03130</name>
</gene>
<dbReference type="Proteomes" id="UP000190476">
    <property type="component" value="Chromosome I"/>
</dbReference>
<accession>S6F6T0</accession>
<sequence>MMKGIINIKQEQEKSNLIKKLINKEKAVKKYNNNKEI</sequence>
<proteinExistence type="predicted"/>